<accession>A0ABS7X6S0</accession>
<name>A0ABS7X6S0_9GAMM</name>
<evidence type="ECO:0000313" key="3">
    <source>
        <dbReference type="Proteomes" id="UP000663814"/>
    </source>
</evidence>
<organism evidence="2 3">
    <name type="scientific">Rheinheimera maricola</name>
    <dbReference type="NCBI Taxonomy" id="2793282"/>
    <lineage>
        <taxon>Bacteria</taxon>
        <taxon>Pseudomonadati</taxon>
        <taxon>Pseudomonadota</taxon>
        <taxon>Gammaproteobacteria</taxon>
        <taxon>Chromatiales</taxon>
        <taxon>Chromatiaceae</taxon>
        <taxon>Rheinheimera</taxon>
    </lineage>
</organism>
<dbReference type="NCBIfam" id="TIGR04179">
    <property type="entry name" value="rhombo_lipo"/>
    <property type="match status" value="1"/>
</dbReference>
<keyword evidence="1" id="KW-0732">Signal</keyword>
<comment type="caution">
    <text evidence="2">The sequence shown here is derived from an EMBL/GenBank/DDBJ whole genome shotgun (WGS) entry which is preliminary data.</text>
</comment>
<feature type="signal peptide" evidence="1">
    <location>
        <begin position="1"/>
        <end position="21"/>
    </location>
</feature>
<dbReference type="InterPro" id="IPR026443">
    <property type="entry name" value="Rhombo_lipo"/>
</dbReference>
<sequence>MLGKSRFSVICTLLLTLTACATQQTGSRSSVVSYLYPDKAVPQTLTAIPQLTLPLRMGIAFVPGTSSNRSSNAMPWVEVQSNPLTENHKAQMLNSVAAHFGAQPFVGHIEVIPSAYLTAGGSFANLDQLKAMFNIDVIALVSYDQVQFTDDSKLSLSYLTLVGAYLVAGQKNDTNTLMDTAVYAIDSRTLLFRAPGTNQLKGRSTPVDLQKELRQDSLQGFLQANDDMIKNLETQLQQFKQQLQQNPDAVKLNYKPGYGGGSCGVSVMLLLLCLWLKANGNISLRQAAAPRQLQ</sequence>
<dbReference type="Proteomes" id="UP000663814">
    <property type="component" value="Unassembled WGS sequence"/>
</dbReference>
<evidence type="ECO:0000256" key="1">
    <source>
        <dbReference type="SAM" id="SignalP"/>
    </source>
</evidence>
<evidence type="ECO:0000313" key="2">
    <source>
        <dbReference type="EMBL" id="MBZ9610497.1"/>
    </source>
</evidence>
<reference evidence="2 3" key="1">
    <citation type="submission" date="2021-08" db="EMBL/GenBank/DDBJ databases">
        <title>Rheinheimera aquimaris sp. nov., isolated from seawater of the East Sea in Korea.</title>
        <authorList>
            <person name="Kim K.H."/>
            <person name="Wenting R."/>
            <person name="Kim K.R."/>
            <person name="Jeon C.O."/>
        </authorList>
    </citation>
    <scope>NUCLEOTIDE SEQUENCE [LARGE SCALE GENOMIC DNA]</scope>
    <source>
        <strain evidence="2 3">MA-13</strain>
    </source>
</reference>
<dbReference type="PROSITE" id="PS51257">
    <property type="entry name" value="PROKAR_LIPOPROTEIN"/>
    <property type="match status" value="1"/>
</dbReference>
<dbReference type="EMBL" id="JAERPS020000001">
    <property type="protein sequence ID" value="MBZ9610497.1"/>
    <property type="molecule type" value="Genomic_DNA"/>
</dbReference>
<protein>
    <submittedName>
        <fullName evidence="2">Rhombotarget lipoprotein</fullName>
    </submittedName>
</protein>
<keyword evidence="2" id="KW-0449">Lipoprotein</keyword>
<dbReference type="RefSeq" id="WP_205309970.1">
    <property type="nucleotide sequence ID" value="NZ_JAERPS020000001.1"/>
</dbReference>
<feature type="chain" id="PRO_5046033255" evidence="1">
    <location>
        <begin position="22"/>
        <end position="294"/>
    </location>
</feature>
<proteinExistence type="predicted"/>
<gene>
    <name evidence="2" type="primary">rhlP</name>
    <name evidence="2" type="ORF">I4W93_002690</name>
</gene>
<keyword evidence="3" id="KW-1185">Reference proteome</keyword>